<evidence type="ECO:0000313" key="2">
    <source>
        <dbReference type="Proteomes" id="UP000068196"/>
    </source>
</evidence>
<proteinExistence type="predicted"/>
<evidence type="ECO:0000313" key="1">
    <source>
        <dbReference type="EMBL" id="BAU22983.1"/>
    </source>
</evidence>
<keyword evidence="2" id="KW-1185">Reference proteome</keyword>
<protein>
    <submittedName>
        <fullName evidence="1">Uncharacterized protein</fullName>
    </submittedName>
</protein>
<dbReference type="AlphaFoldDB" id="A0A0U5AG75"/>
<dbReference type="RefSeq" id="WP_167344315.1">
    <property type="nucleotide sequence ID" value="NZ_AP014945.1"/>
</dbReference>
<gene>
    <name evidence="1" type="ORF">THC_0589</name>
</gene>
<dbReference type="EMBL" id="AP014945">
    <property type="protein sequence ID" value="BAU22983.1"/>
    <property type="molecule type" value="Genomic_DNA"/>
</dbReference>
<dbReference type="STRING" id="1653476.THC_0589"/>
<sequence length="179" mass="21616">MDIWDYLKEKQKFIYKHWLESFWDSFGESSAYLKREADQFTNPFAYHVEECFKGILKSIVEEFDWEVIDPFLDRLAQIRAVQEGVPSKAVKFLVDLKGIIRENFGEDILKIFGLEAFLRLEDRINSLLIRYIDFYQKYRERLFEIRLDEFKRNNFLLLKRAGLVVDQNIEDPFSIEKKH</sequence>
<reference evidence="1 2" key="1">
    <citation type="journal article" date="2016" name="Int. J. Syst. Evol. Microbiol.">
        <title>Caldimicrobium thiodismutans sp. nov., a sulfur-disproportionating bacterium isolated from a hot spring, and emended description of the genus Caldimicrobium.</title>
        <authorList>
            <person name="Kojima H."/>
            <person name="Umezawa K."/>
            <person name="Fukui M."/>
        </authorList>
    </citation>
    <scope>NUCLEOTIDE SEQUENCE [LARGE SCALE GENOMIC DNA]</scope>
    <source>
        <strain evidence="1 2">TF1</strain>
    </source>
</reference>
<dbReference type="KEGG" id="cthi:THC_0589"/>
<accession>A0A0U5AG75</accession>
<organism evidence="1 2">
    <name type="scientific">Caldimicrobium thiodismutans</name>
    <dbReference type="NCBI Taxonomy" id="1653476"/>
    <lineage>
        <taxon>Bacteria</taxon>
        <taxon>Pseudomonadati</taxon>
        <taxon>Thermodesulfobacteriota</taxon>
        <taxon>Thermodesulfobacteria</taxon>
        <taxon>Thermodesulfobacteriales</taxon>
        <taxon>Thermodesulfobacteriaceae</taxon>
        <taxon>Caldimicrobium</taxon>
    </lineage>
</organism>
<reference evidence="2" key="2">
    <citation type="journal article" date="2016" name="Int. J. Syst. Evol. Microbiol.">
        <title>Caldimicrobium thiodismutans sp. nov., a sulfur-disproportionating bacterium isolated from a hot spring.</title>
        <authorList>
            <person name="Kojima H."/>
            <person name="Umezawa K."/>
            <person name="Fukui M."/>
        </authorList>
    </citation>
    <scope>NUCLEOTIDE SEQUENCE [LARGE SCALE GENOMIC DNA]</scope>
    <source>
        <strain evidence="2">TF1</strain>
    </source>
</reference>
<dbReference type="Proteomes" id="UP000068196">
    <property type="component" value="Chromosome"/>
</dbReference>
<name>A0A0U5AG75_9BACT</name>